<dbReference type="EMBL" id="LC269918">
    <property type="protein sequence ID" value="BBA18204.1"/>
    <property type="molecule type" value="Genomic_DNA"/>
</dbReference>
<reference evidence="3" key="1">
    <citation type="submission" date="2017-05" db="EMBL/GenBank/DDBJ databases">
        <title>Chloroplast genome sequences of Heterosigma akashiwo, a bloom-forming raphidophyte.</title>
        <authorList>
            <person name="Ueki S."/>
        </authorList>
    </citation>
    <scope>NUCLEOTIDE SEQUENCE</scope>
    <source>
        <strain evidence="3">CCAP934/4</strain>
        <strain evidence="1">CCAP934/8</strain>
        <strain evidence="7">CCMP1596</strain>
        <strain evidence="4">CCMP2274</strain>
        <strain evidence="5">CCMP3374</strain>
        <strain evidence="2">EHUSP01</strain>
        <strain evidence="6">HaFk01</strain>
    </source>
</reference>
<dbReference type="GO" id="GO:0005524">
    <property type="term" value="F:ATP binding"/>
    <property type="evidence" value="ECO:0007669"/>
    <property type="project" value="UniProtKB-KW"/>
</dbReference>
<dbReference type="EMBL" id="LC269920">
    <property type="protein sequence ID" value="BBA18482.1"/>
    <property type="molecule type" value="Genomic_DNA"/>
</dbReference>
<dbReference type="EMBL" id="LC269921">
    <property type="protein sequence ID" value="BBA18620.1"/>
    <property type="molecule type" value="Genomic_DNA"/>
</dbReference>
<keyword evidence="3" id="KW-0934">Plastid</keyword>
<evidence type="ECO:0000313" key="5">
    <source>
        <dbReference type="EMBL" id="BBA18759.1"/>
    </source>
</evidence>
<protein>
    <submittedName>
        <fullName evidence="3">ATP-binding subunit of ABC transporter</fullName>
    </submittedName>
</protein>
<evidence type="ECO:0000313" key="2">
    <source>
        <dbReference type="EMBL" id="BBA18343.1"/>
    </source>
</evidence>
<dbReference type="EMBL" id="LC269923">
    <property type="protein sequence ID" value="BBA18897.1"/>
    <property type="molecule type" value="Genomic_DNA"/>
</dbReference>
<evidence type="ECO:0000313" key="6">
    <source>
        <dbReference type="EMBL" id="BBA18897.1"/>
    </source>
</evidence>
<keyword evidence="3" id="KW-0067">ATP-binding</keyword>
<dbReference type="EMBL" id="LC269922">
    <property type="protein sequence ID" value="BBA18759.1"/>
    <property type="molecule type" value="Genomic_DNA"/>
</dbReference>
<evidence type="ECO:0000313" key="3">
    <source>
        <dbReference type="EMBL" id="BBA18482.1"/>
    </source>
</evidence>
<dbReference type="EMBL" id="LC269919">
    <property type="protein sequence ID" value="BBA18343.1"/>
    <property type="molecule type" value="Genomic_DNA"/>
</dbReference>
<geneLocation type="chloroplast" evidence="3"/>
<keyword evidence="3" id="KW-0547">Nucleotide-binding</keyword>
<evidence type="ECO:0000313" key="4">
    <source>
        <dbReference type="EMBL" id="BBA18620.1"/>
    </source>
</evidence>
<dbReference type="EMBL" id="LC269924">
    <property type="protein sequence ID" value="BBA19036.1"/>
    <property type="molecule type" value="Genomic_DNA"/>
</dbReference>
<proteinExistence type="predicted"/>
<evidence type="ECO:0000313" key="1">
    <source>
        <dbReference type="EMBL" id="BBA18204.1"/>
    </source>
</evidence>
<gene>
    <name evidence="3" type="primary">ycf16</name>
</gene>
<keyword evidence="3" id="KW-0150">Chloroplast</keyword>
<accession>A0A224AMX8</accession>
<dbReference type="AlphaFoldDB" id="A0A224AMX8"/>
<name>A0A224AMX8_HETAK</name>
<sequence length="80" mass="8644">MIIAALSSRIILLNPVETSCKASISSPESVSSKIASCESNSASCRISFRFFSPPENPSFTLRSKNFGFIPTIDNLSDITL</sequence>
<organism evidence="3">
    <name type="scientific">Heterosigma akashiwo</name>
    <name type="common">Chromophytic alga</name>
    <name type="synonym">Heterosigma carterae</name>
    <dbReference type="NCBI Taxonomy" id="2829"/>
    <lineage>
        <taxon>Eukaryota</taxon>
        <taxon>Sar</taxon>
        <taxon>Stramenopiles</taxon>
        <taxon>Ochrophyta</taxon>
        <taxon>Raphidophyceae</taxon>
        <taxon>Chattonellales</taxon>
        <taxon>Chattonellaceae</taxon>
        <taxon>Heterosigma</taxon>
    </lineage>
</organism>
<evidence type="ECO:0000313" key="7">
    <source>
        <dbReference type="EMBL" id="BBA19036.1"/>
    </source>
</evidence>